<reference evidence="1 3" key="1">
    <citation type="submission" date="2020-01" db="EMBL/GenBank/DDBJ databases">
        <authorList>
            <consortium name="DOE Joint Genome Institute"/>
            <person name="Haridas S."/>
            <person name="Albert R."/>
            <person name="Binder M."/>
            <person name="Bloem J."/>
            <person name="Labutti K."/>
            <person name="Salamov A."/>
            <person name="Andreopoulos B."/>
            <person name="Baker S.E."/>
            <person name="Barry K."/>
            <person name="Bills G."/>
            <person name="Bluhm B.H."/>
            <person name="Cannon C."/>
            <person name="Castanera R."/>
            <person name="Culley D.E."/>
            <person name="Daum C."/>
            <person name="Ezra D."/>
            <person name="Gonzalez J.B."/>
            <person name="Henrissat B."/>
            <person name="Kuo A."/>
            <person name="Liang C."/>
            <person name="Lipzen A."/>
            <person name="Lutzoni F."/>
            <person name="Magnuson J."/>
            <person name="Mondo S."/>
            <person name="Nolan M."/>
            <person name="Ohm R."/>
            <person name="Pangilinan J."/>
            <person name="Park H.-J."/>
            <person name="Ramirez L."/>
            <person name="Alfaro M."/>
            <person name="Sun H."/>
            <person name="Tritt A."/>
            <person name="Yoshinaga Y."/>
            <person name="Zwiers L.-H."/>
            <person name="Turgeon B.G."/>
            <person name="Goodwin S.B."/>
            <person name="Spatafora J.W."/>
            <person name="Crous P.W."/>
            <person name="Grigoriev I.V."/>
        </authorList>
    </citation>
    <scope>NUCLEOTIDE SEQUENCE</scope>
    <source>
        <strain evidence="1 3">CBS 781.70</strain>
    </source>
</reference>
<name>A0A6G1FU69_9PEZI</name>
<evidence type="ECO:0000313" key="1">
    <source>
        <dbReference type="EMBL" id="KAF1809290.1"/>
    </source>
</evidence>
<evidence type="ECO:0000313" key="2">
    <source>
        <dbReference type="Proteomes" id="UP000504638"/>
    </source>
</evidence>
<accession>A0A6G1FU69</accession>
<keyword evidence="2" id="KW-1185">Reference proteome</keyword>
<dbReference type="EMBL" id="ML975174">
    <property type="protein sequence ID" value="KAF1809290.1"/>
    <property type="molecule type" value="Genomic_DNA"/>
</dbReference>
<dbReference type="GeneID" id="54418847"/>
<reference evidence="3" key="2">
    <citation type="submission" date="2020-04" db="EMBL/GenBank/DDBJ databases">
        <authorList>
            <consortium name="NCBI Genome Project"/>
        </authorList>
    </citation>
    <scope>NUCLEOTIDE SEQUENCE</scope>
    <source>
        <strain evidence="3">CBS 781.70</strain>
    </source>
</reference>
<sequence length="149" mass="17149">MSTHGTTSTIPSGDIDAALRERKPRNLPMAVSVAPKPQLIGETWSEAQYKEQCDWMVAENDTKCELAISISMDGYLWVKRTGWDDSQTAHDIFTLIRRWLRRTHEYNLMELYGDLKTHQIIEREGETESTVAMMDGTVYNSPRTIKNRL</sequence>
<dbReference type="RefSeq" id="XP_033530921.1">
    <property type="nucleotide sequence ID" value="XM_033678277.1"/>
</dbReference>
<evidence type="ECO:0000313" key="3">
    <source>
        <dbReference type="RefSeq" id="XP_033530921.1"/>
    </source>
</evidence>
<reference evidence="3" key="3">
    <citation type="submission" date="2025-04" db="UniProtKB">
        <authorList>
            <consortium name="RefSeq"/>
        </authorList>
    </citation>
    <scope>IDENTIFICATION</scope>
    <source>
        <strain evidence="3">CBS 781.70</strain>
    </source>
</reference>
<protein>
    <submittedName>
        <fullName evidence="1 3">Uncharacterized protein</fullName>
    </submittedName>
</protein>
<dbReference type="Proteomes" id="UP000504638">
    <property type="component" value="Unplaced"/>
</dbReference>
<dbReference type="AlphaFoldDB" id="A0A6G1FU69"/>
<gene>
    <name evidence="1 3" type="ORF">P152DRAFT_452181</name>
</gene>
<organism evidence="1">
    <name type="scientific">Eremomyces bilateralis CBS 781.70</name>
    <dbReference type="NCBI Taxonomy" id="1392243"/>
    <lineage>
        <taxon>Eukaryota</taxon>
        <taxon>Fungi</taxon>
        <taxon>Dikarya</taxon>
        <taxon>Ascomycota</taxon>
        <taxon>Pezizomycotina</taxon>
        <taxon>Dothideomycetes</taxon>
        <taxon>Dothideomycetes incertae sedis</taxon>
        <taxon>Eremomycetales</taxon>
        <taxon>Eremomycetaceae</taxon>
        <taxon>Eremomyces</taxon>
    </lineage>
</organism>
<proteinExistence type="predicted"/>